<keyword evidence="3" id="KW-1185">Reference proteome</keyword>
<dbReference type="Proteomes" id="UP001215280">
    <property type="component" value="Unassembled WGS sequence"/>
</dbReference>
<dbReference type="InterPro" id="IPR038955">
    <property type="entry name" value="PriA/CPL1_fungi"/>
</dbReference>
<protein>
    <recommendedName>
        <fullName evidence="1">Protein CPL1-like domain-containing protein</fullName>
    </recommendedName>
</protein>
<dbReference type="PANTHER" id="PTHR35192">
    <property type="entry name" value="PROTEIN, PUTATIVE-RELATED"/>
    <property type="match status" value="1"/>
</dbReference>
<gene>
    <name evidence="2" type="ORF">DFH07DRAFT_313188</name>
</gene>
<evidence type="ECO:0000259" key="1">
    <source>
        <dbReference type="Pfam" id="PF21671"/>
    </source>
</evidence>
<accession>A0AAD7NNC9</accession>
<dbReference type="PANTHER" id="PTHR35192:SF2">
    <property type="entry name" value="APPLE DOMAIN-CONTAINING PROTEIN"/>
    <property type="match status" value="1"/>
</dbReference>
<reference evidence="2" key="1">
    <citation type="submission" date="2023-03" db="EMBL/GenBank/DDBJ databases">
        <title>Massive genome expansion in bonnet fungi (Mycena s.s.) driven by repeated elements and novel gene families across ecological guilds.</title>
        <authorList>
            <consortium name="Lawrence Berkeley National Laboratory"/>
            <person name="Harder C.B."/>
            <person name="Miyauchi S."/>
            <person name="Viragh M."/>
            <person name="Kuo A."/>
            <person name="Thoen E."/>
            <person name="Andreopoulos B."/>
            <person name="Lu D."/>
            <person name="Skrede I."/>
            <person name="Drula E."/>
            <person name="Henrissat B."/>
            <person name="Morin E."/>
            <person name="Kohler A."/>
            <person name="Barry K."/>
            <person name="LaButti K."/>
            <person name="Morin E."/>
            <person name="Salamov A."/>
            <person name="Lipzen A."/>
            <person name="Mereny Z."/>
            <person name="Hegedus B."/>
            <person name="Baldrian P."/>
            <person name="Stursova M."/>
            <person name="Weitz H."/>
            <person name="Taylor A."/>
            <person name="Grigoriev I.V."/>
            <person name="Nagy L.G."/>
            <person name="Martin F."/>
            <person name="Kauserud H."/>
        </authorList>
    </citation>
    <scope>NUCLEOTIDE SEQUENCE</scope>
    <source>
        <strain evidence="2">CBHHK188m</strain>
    </source>
</reference>
<dbReference type="InterPro" id="IPR048661">
    <property type="entry name" value="CPL1-like"/>
</dbReference>
<evidence type="ECO:0000313" key="2">
    <source>
        <dbReference type="EMBL" id="KAJ7767965.1"/>
    </source>
</evidence>
<dbReference type="EMBL" id="JARJLG010000029">
    <property type="protein sequence ID" value="KAJ7767965.1"/>
    <property type="molecule type" value="Genomic_DNA"/>
</dbReference>
<sequence>MCGTLNPCSTGSLIYKNDQCECRRHNGAMGIMRPGCAATWSRGVCSSAPDLKEQMLAMEADKLCPPGMHACPVGRLEFECVIPALDVDNCGGCVSTGQGEACGDYPGVRGAACVEGACDVYSCHPGYALLNGQCIRKKDRPSH</sequence>
<dbReference type="AlphaFoldDB" id="A0AAD7NNC9"/>
<evidence type="ECO:0000313" key="3">
    <source>
        <dbReference type="Proteomes" id="UP001215280"/>
    </source>
</evidence>
<proteinExistence type="predicted"/>
<dbReference type="Pfam" id="PF21671">
    <property type="entry name" value="CPL1-like"/>
    <property type="match status" value="1"/>
</dbReference>
<organism evidence="2 3">
    <name type="scientific">Mycena maculata</name>
    <dbReference type="NCBI Taxonomy" id="230809"/>
    <lineage>
        <taxon>Eukaryota</taxon>
        <taxon>Fungi</taxon>
        <taxon>Dikarya</taxon>
        <taxon>Basidiomycota</taxon>
        <taxon>Agaricomycotina</taxon>
        <taxon>Agaricomycetes</taxon>
        <taxon>Agaricomycetidae</taxon>
        <taxon>Agaricales</taxon>
        <taxon>Marasmiineae</taxon>
        <taxon>Mycenaceae</taxon>
        <taxon>Mycena</taxon>
    </lineage>
</organism>
<feature type="domain" description="Protein CPL1-like" evidence="1">
    <location>
        <begin position="78"/>
        <end position="129"/>
    </location>
</feature>
<name>A0AAD7NNC9_9AGAR</name>
<comment type="caution">
    <text evidence="2">The sequence shown here is derived from an EMBL/GenBank/DDBJ whole genome shotgun (WGS) entry which is preliminary data.</text>
</comment>